<feature type="compositionally biased region" description="Low complexity" evidence="12">
    <location>
        <begin position="130"/>
        <end position="145"/>
    </location>
</feature>
<evidence type="ECO:0000313" key="15">
    <source>
        <dbReference type="Proteomes" id="UP000651517"/>
    </source>
</evidence>
<dbReference type="Gene3D" id="3.40.50.11610">
    <property type="entry name" value="Multifunctional 2-oxoglutarate metabolism enzyme, C-terminal domain"/>
    <property type="match status" value="1"/>
</dbReference>
<reference evidence="14 15" key="1">
    <citation type="submission" date="2020-08" db="EMBL/GenBank/DDBJ databases">
        <title>A Genomic Blueprint of the Chicken Gut Microbiome.</title>
        <authorList>
            <person name="Gilroy R."/>
            <person name="Ravi A."/>
            <person name="Getino M."/>
            <person name="Pursley I."/>
            <person name="Horton D.L."/>
            <person name="Alikhan N.-F."/>
            <person name="Baker D."/>
            <person name="Gharbi K."/>
            <person name="Hall N."/>
            <person name="Watson M."/>
            <person name="Adriaenssens E.M."/>
            <person name="Foster-Nyarko E."/>
            <person name="Jarju S."/>
            <person name="Secka A."/>
            <person name="Antonio M."/>
            <person name="Oren A."/>
            <person name="Chaudhuri R."/>
            <person name="La Ragione R.M."/>
            <person name="Hildebrand F."/>
            <person name="Pallen M.J."/>
        </authorList>
    </citation>
    <scope>NUCLEOTIDE SEQUENCE [LARGE SCALE GENOMIC DNA]</scope>
    <source>
        <strain evidence="14 15">Re57</strain>
    </source>
</reference>
<comment type="cofactor">
    <cofactor evidence="2">
        <name>thiamine diphosphate</name>
        <dbReference type="ChEBI" id="CHEBI:58937"/>
    </cofactor>
</comment>
<dbReference type="Pfam" id="PF00198">
    <property type="entry name" value="2-oxoacid_dh"/>
    <property type="match status" value="1"/>
</dbReference>
<feature type="compositionally biased region" description="Basic and acidic residues" evidence="12">
    <location>
        <begin position="856"/>
        <end position="880"/>
    </location>
</feature>
<dbReference type="SMART" id="SM00861">
    <property type="entry name" value="Transket_pyr"/>
    <property type="match status" value="1"/>
</dbReference>
<dbReference type="InterPro" id="IPR005475">
    <property type="entry name" value="Transketolase-like_Pyr-bd"/>
</dbReference>
<dbReference type="RefSeq" id="WP_191725820.1">
    <property type="nucleotide sequence ID" value="NZ_JACSPY010000004.1"/>
</dbReference>
<dbReference type="InterPro" id="IPR042179">
    <property type="entry name" value="KGD_C_sf"/>
</dbReference>
<dbReference type="InterPro" id="IPR023213">
    <property type="entry name" value="CAT-like_dom_sf"/>
</dbReference>
<dbReference type="Pfam" id="PF02779">
    <property type="entry name" value="Transket_pyr"/>
    <property type="match status" value="1"/>
</dbReference>
<feature type="compositionally biased region" description="Basic and acidic residues" evidence="12">
    <location>
        <begin position="75"/>
        <end position="90"/>
    </location>
</feature>
<dbReference type="InterPro" id="IPR011603">
    <property type="entry name" value="2oxoglutarate_DH_E1"/>
</dbReference>
<dbReference type="NCBIfam" id="NF006914">
    <property type="entry name" value="PRK09404.1"/>
    <property type="match status" value="1"/>
</dbReference>
<evidence type="ECO:0000256" key="8">
    <source>
        <dbReference type="ARBA" id="ARBA00023052"/>
    </source>
</evidence>
<accession>A0ABR8WTF4</accession>
<comment type="catalytic activity">
    <reaction evidence="10">
        <text>N(6)-[(R)-lipoyl]-L-lysyl-[protein] + 2-oxoglutarate + H(+) = N(6)-[(R)-S(8)-succinyldihydrolipoyl]-L-lysyl-[protein] + CO2</text>
        <dbReference type="Rhea" id="RHEA:12188"/>
        <dbReference type="Rhea" id="RHEA-COMP:10474"/>
        <dbReference type="Rhea" id="RHEA-COMP:20092"/>
        <dbReference type="ChEBI" id="CHEBI:15378"/>
        <dbReference type="ChEBI" id="CHEBI:16526"/>
        <dbReference type="ChEBI" id="CHEBI:16810"/>
        <dbReference type="ChEBI" id="CHEBI:83099"/>
        <dbReference type="ChEBI" id="CHEBI:83120"/>
        <dbReference type="EC" id="1.2.4.2"/>
    </reaction>
</comment>
<keyword evidence="8" id="KW-0786">Thiamine pyrophosphate</keyword>
<organism evidence="14 15">
    <name type="scientific">Brevibacterium gallinarum</name>
    <dbReference type="NCBI Taxonomy" id="2762220"/>
    <lineage>
        <taxon>Bacteria</taxon>
        <taxon>Bacillati</taxon>
        <taxon>Actinomycetota</taxon>
        <taxon>Actinomycetes</taxon>
        <taxon>Micrococcales</taxon>
        <taxon>Brevibacteriaceae</taxon>
        <taxon>Brevibacterium</taxon>
    </lineage>
</organism>
<keyword evidence="15" id="KW-1185">Reference proteome</keyword>
<dbReference type="Gene3D" id="3.40.50.12470">
    <property type="match status" value="1"/>
</dbReference>
<evidence type="ECO:0000256" key="9">
    <source>
        <dbReference type="ARBA" id="ARBA00023268"/>
    </source>
</evidence>
<evidence type="ECO:0000256" key="7">
    <source>
        <dbReference type="ARBA" id="ARBA00023002"/>
    </source>
</evidence>
<dbReference type="PANTHER" id="PTHR23152:SF4">
    <property type="entry name" value="2-OXOADIPATE DEHYDROGENASE COMPLEX COMPONENT E1"/>
    <property type="match status" value="1"/>
</dbReference>
<protein>
    <submittedName>
        <fullName evidence="14">Multifunctional oxoglutarate decarboxylase/oxoglutarate dehydrogenase thiamine pyrophosphate-binding subunit/dihydrolipoyllysine-residue succinyltransferase subunit</fullName>
        <ecNumber evidence="14">4.1.1.71</ecNumber>
    </submittedName>
</protein>
<dbReference type="CDD" id="cd02016">
    <property type="entry name" value="TPP_E1_OGDC_like"/>
    <property type="match status" value="1"/>
</dbReference>
<dbReference type="NCBIfam" id="NF008907">
    <property type="entry name" value="PRK12270.1"/>
    <property type="match status" value="1"/>
</dbReference>
<evidence type="ECO:0000256" key="5">
    <source>
        <dbReference type="ARBA" id="ARBA00022723"/>
    </source>
</evidence>
<evidence type="ECO:0000256" key="11">
    <source>
        <dbReference type="ARBA" id="ARBA00052761"/>
    </source>
</evidence>
<feature type="region of interest" description="Disordered" evidence="12">
    <location>
        <begin position="1"/>
        <end position="23"/>
    </location>
</feature>
<comment type="catalytic activity">
    <reaction evidence="11">
        <text>N(6)-[(R)-dihydrolipoyl]-L-lysyl-[protein] + succinyl-CoA = N(6)-[(R)-S(8)-succinyldihydrolipoyl]-L-lysyl-[protein] + CoA</text>
        <dbReference type="Rhea" id="RHEA:15213"/>
        <dbReference type="Rhea" id="RHEA-COMP:10475"/>
        <dbReference type="Rhea" id="RHEA-COMP:20092"/>
        <dbReference type="ChEBI" id="CHEBI:57287"/>
        <dbReference type="ChEBI" id="CHEBI:57292"/>
        <dbReference type="ChEBI" id="CHEBI:83100"/>
        <dbReference type="ChEBI" id="CHEBI:83120"/>
        <dbReference type="EC" id="2.3.1.61"/>
    </reaction>
</comment>
<evidence type="ECO:0000313" key="14">
    <source>
        <dbReference type="EMBL" id="MBD8020348.1"/>
    </source>
</evidence>
<dbReference type="EC" id="4.1.1.71" evidence="14"/>
<dbReference type="PIRSF" id="PIRSF000157">
    <property type="entry name" value="Oxoglu_dh_E1"/>
    <property type="match status" value="1"/>
</dbReference>
<proteinExistence type="predicted"/>
<keyword evidence="9" id="KW-0511">Multifunctional enzyme</keyword>
<sequence>MRKRAIPAVSEQTSTRSVEDFGSNEWLVEELYEQYQADKNSVDKSWWPFFEKFENGDGPADSGSGGGSKPSAQKSSEKKSQKKSGDDVSAHQDTGAAKDAPAKERKTSSTDQKGVTPSVTESETQKAESKSAAAARKRSTTSAAKPANNETSEDEIVKLRGPAKLIAQNMDESLSVPTATSVRSLPAKALIDNRIVINSHLKRTRGGKVSFTHLIGYAVIRALKANPNQNVYYDIQDDKPVMVKPGRINFGLAIDVPKKDGTRSLLVPNVKKAESLSFKEFVDAYDDLVDRAREGKLTADDFAGTTVSLTNPGGIGTVHSVPRLTKGQGCIIGVGALTYPAEYQGASQETINRLAISKVLTLTSTYDHRVIQGAGSGEFLRTVHEYLLGKDGFYDDVFASLRLPYEPVRWVPDVDTGDQDDVNKTARVIELIDAYRNRGHLMANTDPLVYRQRSHPDLDINQHGLTLWDLERMFPTGGFGGKPIMPLRDILGLLRDSYCRTTGIEYMYISDPAQRRWFQERLEVPHEELTRAEQGHILGRLNAAEAFETFLQTKYIGQKRFSLEGGESAIVLLDEVLNQAADVGMDEVTIGMAHRGRLNVLANIAGKSYTQIFREFDGTMAPDSFQGSGDVKYHLGAEGSFTSPSGNSTKVQVAANPSHLETVNPVLEGITRAKQDVIDQGEGGFTVLPVLVHGDAAFAGQGVVAETLHLSELRGYRTGGTIHVVINNQVGFTTPPASARSSYYCTDVAKIISAPVLHVNGDDPEAVYRAAQLAFAYRQEFNRDIVIDLVCYRRRGHNEGDDPSMTQPVMYSLIEKKGSVRKLYTESLVGRGCITEDEAKEALKDYQSKLESAFAETKEAEKDSSEKDTTFTKDYQRPDDLETDNPVKTAVSKEVVERIGSAHTEVPEDFEVHKKLKSLLEKREEMSRSGGIDWGFAELLAFGSLLMEGVPVRLAGQDSRRGTFTQRHSVIIDHQNSNEWTPLSNLSDDQAKFWVYDSLLSEYAAMGFEYGYSVERKDALVCWEAQFGDFAQGAQSVIDEYISSSEQKWAQTGGIVLLLPHGFEGQGPDHSSARIERYLQLCAENNMTVAMPSNGASYFHLIRRHALTDNKRPLIVFTPKSMLRLKAAATQVEQFTSGRFEPVIADDSVDAEQVDRVIMVSGKLYWDLVAKRKKAGDDKTAIVRVEQLYPLEADAIAEVLDQYGDAELIWAQEEPENQGAWPFMALNLVPVLGRDVRVVARAASASPATGLKLVHDAEQAELIERVFER</sequence>
<evidence type="ECO:0000256" key="1">
    <source>
        <dbReference type="ARBA" id="ARBA00001946"/>
    </source>
</evidence>
<dbReference type="InterPro" id="IPR001078">
    <property type="entry name" value="2-oxoacid_DH_actylTfrase"/>
</dbReference>
<dbReference type="SUPFAM" id="SSF52777">
    <property type="entry name" value="CoA-dependent acyltransferases"/>
    <property type="match status" value="1"/>
</dbReference>
<feature type="region of interest" description="Disordered" evidence="12">
    <location>
        <begin position="50"/>
        <end position="154"/>
    </location>
</feature>
<evidence type="ECO:0000256" key="10">
    <source>
        <dbReference type="ARBA" id="ARBA00051911"/>
    </source>
</evidence>
<gene>
    <name evidence="14" type="ORF">H9634_06095</name>
</gene>
<keyword evidence="5" id="KW-0479">Metal-binding</keyword>
<keyword evidence="6" id="KW-0460">Magnesium</keyword>
<dbReference type="Proteomes" id="UP000651517">
    <property type="component" value="Unassembled WGS sequence"/>
</dbReference>
<keyword evidence="14" id="KW-0456">Lyase</keyword>
<dbReference type="GO" id="GO:0008683">
    <property type="term" value="F:2-oxoglutarate decarboxylase activity"/>
    <property type="evidence" value="ECO:0007669"/>
    <property type="project" value="UniProtKB-EC"/>
</dbReference>
<comment type="caution">
    <text evidence="14">The sequence shown here is derived from an EMBL/GenBank/DDBJ whole genome shotgun (WGS) entry which is preliminary data.</text>
</comment>
<feature type="region of interest" description="Disordered" evidence="12">
    <location>
        <begin position="855"/>
        <end position="889"/>
    </location>
</feature>
<dbReference type="InterPro" id="IPR031717">
    <property type="entry name" value="ODO-1/KGD_C"/>
</dbReference>
<dbReference type="EMBL" id="JACSPY010000004">
    <property type="protein sequence ID" value="MBD8020348.1"/>
    <property type="molecule type" value="Genomic_DNA"/>
</dbReference>
<dbReference type="Gene3D" id="1.10.287.1150">
    <property type="entry name" value="TPP helical domain"/>
    <property type="match status" value="1"/>
</dbReference>
<dbReference type="SUPFAM" id="SSF52518">
    <property type="entry name" value="Thiamin diphosphate-binding fold (THDP-binding)"/>
    <property type="match status" value="2"/>
</dbReference>
<dbReference type="PANTHER" id="PTHR23152">
    <property type="entry name" value="2-OXOGLUTARATE DEHYDROGENASE"/>
    <property type="match status" value="1"/>
</dbReference>
<evidence type="ECO:0000256" key="2">
    <source>
        <dbReference type="ARBA" id="ARBA00001964"/>
    </source>
</evidence>
<evidence type="ECO:0000256" key="3">
    <source>
        <dbReference type="ARBA" id="ARBA00004813"/>
    </source>
</evidence>
<dbReference type="InterPro" id="IPR029061">
    <property type="entry name" value="THDP-binding"/>
</dbReference>
<dbReference type="Pfam" id="PF16078">
    <property type="entry name" value="2-oxogl_dehyd_N"/>
    <property type="match status" value="1"/>
</dbReference>
<evidence type="ECO:0000256" key="4">
    <source>
        <dbReference type="ARBA" id="ARBA00022532"/>
    </source>
</evidence>
<comment type="cofactor">
    <cofactor evidence="1">
        <name>Mg(2+)</name>
        <dbReference type="ChEBI" id="CHEBI:18420"/>
    </cofactor>
</comment>
<dbReference type="InterPro" id="IPR032106">
    <property type="entry name" value="2-oxogl_dehyd_N"/>
</dbReference>
<dbReference type="Pfam" id="PF00676">
    <property type="entry name" value="E1_dh"/>
    <property type="match status" value="1"/>
</dbReference>
<dbReference type="NCBIfam" id="TIGR00239">
    <property type="entry name" value="2oxo_dh_E1"/>
    <property type="match status" value="1"/>
</dbReference>
<keyword evidence="7" id="KW-0560">Oxidoreductase</keyword>
<feature type="domain" description="Transketolase-like pyrimidine-binding" evidence="13">
    <location>
        <begin position="932"/>
        <end position="1125"/>
    </location>
</feature>
<dbReference type="Gene3D" id="3.40.50.970">
    <property type="match status" value="1"/>
</dbReference>
<comment type="pathway">
    <text evidence="3">Carbohydrate metabolism; tricarboxylic acid cycle; succinyl-CoA from 2-oxoglutarate (dehydrogenase route): step 1/1.</text>
</comment>
<keyword evidence="4" id="KW-0816">Tricarboxylic acid cycle</keyword>
<evidence type="ECO:0000256" key="12">
    <source>
        <dbReference type="SAM" id="MobiDB-lite"/>
    </source>
</evidence>
<feature type="compositionally biased region" description="Polar residues" evidence="12">
    <location>
        <begin position="109"/>
        <end position="119"/>
    </location>
</feature>
<evidence type="ECO:0000259" key="13">
    <source>
        <dbReference type="SMART" id="SM00861"/>
    </source>
</evidence>
<dbReference type="InterPro" id="IPR001017">
    <property type="entry name" value="DH_E1"/>
</dbReference>
<dbReference type="Gene3D" id="3.30.559.10">
    <property type="entry name" value="Chloramphenicol acetyltransferase-like domain"/>
    <property type="match status" value="1"/>
</dbReference>
<evidence type="ECO:0000256" key="6">
    <source>
        <dbReference type="ARBA" id="ARBA00022842"/>
    </source>
</evidence>
<name>A0ABR8WTF4_9MICO</name>
<dbReference type="Pfam" id="PF16870">
    <property type="entry name" value="OxoGdeHyase_C"/>
    <property type="match status" value="1"/>
</dbReference>